<accession>A2Q5R6</accession>
<sequence>MAAIAMKISFILLVLAITIPCLEGRIGEFDDYLKAQAEMARQIAFKSYVPNPENITTEINIHVHLAMEAAMKAEAQSNDTGKELMSQKSRGRGE</sequence>
<keyword evidence="5" id="KW-0456">Lyase</keyword>
<evidence type="ECO:0000256" key="3">
    <source>
        <dbReference type="SAM" id="SignalP"/>
    </source>
</evidence>
<keyword evidence="3" id="KW-0732">Signal</keyword>
<evidence type="ECO:0000313" key="7">
    <source>
        <dbReference type="EnsemblPlants" id="AES77377"/>
    </source>
</evidence>
<reference evidence="6 8" key="3">
    <citation type="journal article" date="2011" name="Nature">
        <title>The Medicago genome provides insight into the evolution of rhizobial symbioses.</title>
        <authorList>
            <person name="Young N.D."/>
            <person name="Debelle F."/>
            <person name="Oldroyd G.E."/>
            <person name="Geurts R."/>
            <person name="Cannon S.B."/>
            <person name="Udvardi M.K."/>
            <person name="Benedito V.A."/>
            <person name="Mayer K.F."/>
            <person name="Gouzy J."/>
            <person name="Schoof H."/>
            <person name="Van de Peer Y."/>
            <person name="Proost S."/>
            <person name="Cook D.R."/>
            <person name="Meyers B.C."/>
            <person name="Spannagl M."/>
            <person name="Cheung F."/>
            <person name="De Mita S."/>
            <person name="Krishnakumar V."/>
            <person name="Gundlach H."/>
            <person name="Zhou S."/>
            <person name="Mudge J."/>
            <person name="Bharti A.K."/>
            <person name="Murray J.D."/>
            <person name="Naoumkina M.A."/>
            <person name="Rosen B."/>
            <person name="Silverstein K.A."/>
            <person name="Tang H."/>
            <person name="Rombauts S."/>
            <person name="Zhao P.X."/>
            <person name="Zhou P."/>
            <person name="Barbe V."/>
            <person name="Bardou P."/>
            <person name="Bechner M."/>
            <person name="Bellec A."/>
            <person name="Berger A."/>
            <person name="Berges H."/>
            <person name="Bidwell S."/>
            <person name="Bisseling T."/>
            <person name="Choisne N."/>
            <person name="Couloux A."/>
            <person name="Denny R."/>
            <person name="Deshpande S."/>
            <person name="Dai X."/>
            <person name="Doyle J.J."/>
            <person name="Dudez A.M."/>
            <person name="Farmer A.D."/>
            <person name="Fouteau S."/>
            <person name="Franken C."/>
            <person name="Gibelin C."/>
            <person name="Gish J."/>
            <person name="Goldstein S."/>
            <person name="Gonzalez A.J."/>
            <person name="Green P.J."/>
            <person name="Hallab A."/>
            <person name="Hartog M."/>
            <person name="Hua A."/>
            <person name="Humphray S.J."/>
            <person name="Jeong D.H."/>
            <person name="Jing Y."/>
            <person name="Jocker A."/>
            <person name="Kenton S.M."/>
            <person name="Kim D.J."/>
            <person name="Klee K."/>
            <person name="Lai H."/>
            <person name="Lang C."/>
            <person name="Lin S."/>
            <person name="Macmil S.L."/>
            <person name="Magdelenat G."/>
            <person name="Matthews L."/>
            <person name="McCorrison J."/>
            <person name="Monaghan E.L."/>
            <person name="Mun J.H."/>
            <person name="Najar F.Z."/>
            <person name="Nicholson C."/>
            <person name="Noirot C."/>
            <person name="O'Bleness M."/>
            <person name="Paule C.R."/>
            <person name="Poulain J."/>
            <person name="Prion F."/>
            <person name="Qin B."/>
            <person name="Qu C."/>
            <person name="Retzel E.F."/>
            <person name="Riddle C."/>
            <person name="Sallet E."/>
            <person name="Samain S."/>
            <person name="Samson N."/>
            <person name="Sanders I."/>
            <person name="Saurat O."/>
            <person name="Scarpelli C."/>
            <person name="Schiex T."/>
            <person name="Segurens B."/>
            <person name="Severin A.J."/>
            <person name="Sherrier D.J."/>
            <person name="Shi R."/>
            <person name="Sims S."/>
            <person name="Singer S.R."/>
            <person name="Sinharoy S."/>
            <person name="Sterck L."/>
            <person name="Viollet A."/>
            <person name="Wang B.B."/>
            <person name="Wang K."/>
            <person name="Wang M."/>
            <person name="Wang X."/>
            <person name="Warfsmann J."/>
            <person name="Weissenbach J."/>
            <person name="White D.D."/>
            <person name="White J.D."/>
            <person name="Wiley G.B."/>
            <person name="Wincker P."/>
            <person name="Xing Y."/>
            <person name="Yang L."/>
            <person name="Yao Z."/>
            <person name="Ying F."/>
            <person name="Zhai J."/>
            <person name="Zhou L."/>
            <person name="Zuber A."/>
            <person name="Denarie J."/>
            <person name="Dixon R.A."/>
            <person name="May G.D."/>
            <person name="Schwartz D.C."/>
            <person name="Rogers J."/>
            <person name="Quetier F."/>
            <person name="Town C.D."/>
            <person name="Roe B.A."/>
        </authorList>
    </citation>
    <scope>NUCLEOTIDE SEQUENCE [LARGE SCALE GENOMIC DNA]</scope>
    <source>
        <strain evidence="6">A17</strain>
        <strain evidence="7 8">cv. Jemalong A17</strain>
    </source>
</reference>
<dbReference type="GO" id="GO:0030570">
    <property type="term" value="F:pectate lyase activity"/>
    <property type="evidence" value="ECO:0007669"/>
    <property type="project" value="InterPro"/>
</dbReference>
<reference evidence="7" key="5">
    <citation type="submission" date="2015-04" db="UniProtKB">
        <authorList>
            <consortium name="EnsemblPlants"/>
        </authorList>
    </citation>
    <scope>IDENTIFICATION</scope>
    <source>
        <strain evidence="7">cv. Jemalong A17</strain>
    </source>
</reference>
<reference evidence="5" key="1">
    <citation type="submission" date="2005-09" db="EMBL/GenBank/DDBJ databases">
        <authorList>
            <person name="Town C.D."/>
        </authorList>
    </citation>
    <scope>NUCLEOTIDE SEQUENCE</scope>
</reference>
<dbReference type="Pfam" id="PF04431">
    <property type="entry name" value="Pec_lyase_N"/>
    <property type="match status" value="1"/>
</dbReference>
<comment type="similarity">
    <text evidence="1">Belongs to the polysaccharide lyase 1 family.</text>
</comment>
<evidence type="ECO:0000259" key="4">
    <source>
        <dbReference type="Pfam" id="PF04431"/>
    </source>
</evidence>
<feature type="signal peptide" evidence="3">
    <location>
        <begin position="1"/>
        <end position="24"/>
    </location>
</feature>
<feature type="region of interest" description="Disordered" evidence="2">
    <location>
        <begin position="74"/>
        <end position="94"/>
    </location>
</feature>
<reference evidence="5" key="2">
    <citation type="submission" date="2007-03" db="EMBL/GenBank/DDBJ databases">
        <authorList>
            <consortium name="The International Medicago Genome Annotation Group"/>
        </authorList>
    </citation>
    <scope>NUCLEOTIDE SEQUENCE</scope>
</reference>
<keyword evidence="8" id="KW-1185">Reference proteome</keyword>
<dbReference type="EMBL" id="AC168204">
    <property type="protein sequence ID" value="ABN08936.1"/>
    <property type="molecule type" value="Genomic_DNA"/>
</dbReference>
<protein>
    <submittedName>
        <fullName evidence="5">Pectate lyase, N-terminal</fullName>
    </submittedName>
    <submittedName>
        <fullName evidence="6">Pectate lyase, putative</fullName>
    </submittedName>
</protein>
<evidence type="ECO:0000313" key="6">
    <source>
        <dbReference type="EMBL" id="AES77377.1"/>
    </source>
</evidence>
<dbReference type="AlphaFoldDB" id="A2Q5R6"/>
<dbReference type="EnsemblPlants" id="AES77377">
    <property type="protein sequence ID" value="AES77377"/>
    <property type="gene ID" value="MTR_7g009900"/>
</dbReference>
<evidence type="ECO:0000313" key="8">
    <source>
        <dbReference type="Proteomes" id="UP000002051"/>
    </source>
</evidence>
<evidence type="ECO:0000313" key="5">
    <source>
        <dbReference type="EMBL" id="ABN08936.1"/>
    </source>
</evidence>
<proteinExistence type="inferred from homology"/>
<name>A2Q5R6_MEDTR</name>
<feature type="domain" description="Pectate lyase N-terminal" evidence="4">
    <location>
        <begin position="25"/>
        <end position="78"/>
    </location>
</feature>
<dbReference type="Proteomes" id="UP000002051">
    <property type="component" value="Unassembled WGS sequence"/>
</dbReference>
<gene>
    <name evidence="6" type="ordered locus">MTR_7g009900</name>
    <name evidence="5" type="ORF">MtrDRAFT_AC168204g8v2</name>
</gene>
<organism evidence="5">
    <name type="scientific">Medicago truncatula</name>
    <name type="common">Barrel medic</name>
    <name type="synonym">Medicago tribuloides</name>
    <dbReference type="NCBI Taxonomy" id="3880"/>
    <lineage>
        <taxon>Eukaryota</taxon>
        <taxon>Viridiplantae</taxon>
        <taxon>Streptophyta</taxon>
        <taxon>Embryophyta</taxon>
        <taxon>Tracheophyta</taxon>
        <taxon>Spermatophyta</taxon>
        <taxon>Magnoliopsida</taxon>
        <taxon>eudicotyledons</taxon>
        <taxon>Gunneridae</taxon>
        <taxon>Pentapetalae</taxon>
        <taxon>rosids</taxon>
        <taxon>fabids</taxon>
        <taxon>Fabales</taxon>
        <taxon>Fabaceae</taxon>
        <taxon>Papilionoideae</taxon>
        <taxon>50 kb inversion clade</taxon>
        <taxon>NPAAA clade</taxon>
        <taxon>Hologalegina</taxon>
        <taxon>IRL clade</taxon>
        <taxon>Trifolieae</taxon>
        <taxon>Medicago</taxon>
    </lineage>
</organism>
<evidence type="ECO:0000256" key="2">
    <source>
        <dbReference type="SAM" id="MobiDB-lite"/>
    </source>
</evidence>
<dbReference type="PaxDb" id="3880-AES77377"/>
<evidence type="ECO:0000256" key="1">
    <source>
        <dbReference type="ARBA" id="ARBA00010980"/>
    </source>
</evidence>
<feature type="chain" id="PRO_5014565324" evidence="3">
    <location>
        <begin position="25"/>
        <end position="94"/>
    </location>
</feature>
<dbReference type="HOGENOM" id="CLU_2389559_0_0_1"/>
<dbReference type="InterPro" id="IPR007524">
    <property type="entry name" value="Pec_lyase_N"/>
</dbReference>
<reference evidence="6 8" key="4">
    <citation type="journal article" date="2014" name="BMC Genomics">
        <title>An improved genome release (version Mt4.0) for the model legume Medicago truncatula.</title>
        <authorList>
            <person name="Tang H."/>
            <person name="Krishnakumar V."/>
            <person name="Bidwell S."/>
            <person name="Rosen B."/>
            <person name="Chan A."/>
            <person name="Zhou S."/>
            <person name="Gentzbittel L."/>
            <person name="Childs K.L."/>
            <person name="Yandell M."/>
            <person name="Gundlach H."/>
            <person name="Mayer K.F."/>
            <person name="Schwartz D.C."/>
            <person name="Town C.D."/>
        </authorList>
    </citation>
    <scope>GENOME REANNOTATION</scope>
    <source>
        <strain evidence="7 8">cv. Jemalong A17</strain>
    </source>
</reference>
<dbReference type="EMBL" id="CM001223">
    <property type="protein sequence ID" value="AES77377.1"/>
    <property type="molecule type" value="Genomic_DNA"/>
</dbReference>